<feature type="compositionally biased region" description="Basic and acidic residues" evidence="1">
    <location>
        <begin position="76"/>
        <end position="98"/>
    </location>
</feature>
<evidence type="ECO:0000256" key="1">
    <source>
        <dbReference type="SAM" id="MobiDB-lite"/>
    </source>
</evidence>
<reference evidence="4" key="1">
    <citation type="submission" date="2017-02" db="UniProtKB">
        <authorList>
            <consortium name="WormBaseParasite"/>
        </authorList>
    </citation>
    <scope>IDENTIFICATION</scope>
</reference>
<feature type="compositionally biased region" description="Basic and acidic residues" evidence="1">
    <location>
        <begin position="580"/>
        <end position="591"/>
    </location>
</feature>
<evidence type="ECO:0000313" key="4">
    <source>
        <dbReference type="WBParaSite" id="HNAJ_0000490301-mRNA-1"/>
    </source>
</evidence>
<accession>A0A0R3TCW4</accession>
<feature type="compositionally biased region" description="Basic residues" evidence="1">
    <location>
        <begin position="592"/>
        <end position="608"/>
    </location>
</feature>
<sequence length="784" mass="86815">MKKLRSSTATSENSHIPKNIALNQSFAESPNSNLQNSNFQEAEAEYVPKLTFCGLISSLRKQKRNSNTNANESENTDEKDVELADNDKEISQNKDFDHTPAGGSTQINETIKDTEEEKLVGESYPQPGNDCENAGNLSDLQIKEPAEKAEMPQNSETILSSNEVAVPANLNGIHSHPPQPSKNIVVSSFKHSVISLEEPECGTLQQGKDLENLQAVVHTHSKTTLKGSKVCISETSNSTKFRITFKGKLNSAFKKAKNCHDGKVEANAAENEPIDLEPTIEKISDDEETYDHANQSNNNAANDISNATIEYALPEQEKKPTKFLQLIREARAANMVPPSLPVPSYSWEKKEVTDEGNCMVLPTRKPKKRDEKASTQPETETTSSANNAIKEDNEVVEKSKPAPSLQDVIEKMQKIKEVEAELRAKREKKQLEERQNNSVKSGPFGKSAECEKGFATLNYKERRRLKREKEIEEARKELMETARSALKDRLEFNKTLKSANNSENVSITLFGVSSGDNNQSSIASIEVEKSLDSVENVTDNVPPLKSDERMGDNSNLPSNLGLKDNEKMLTKQSNTSGRDSSAKSTKESEKNGRKKKKRKKNHSSKHATRGSITASLPWGQQNIPLLQTAGALQTIPNLPIQQPILVPVPICMSCCGAPQTTQPICYNPLSRSLNPRVLRKSRRCSTSSSEAYTSSDCDSYGQKSKRRPKRCRNRLSCSDCSSFSDTSASFEMESPISRTNSTCSTSSSYQKCFSYTTSLSTSYDTTSECSRFYSSTTNSDNDFS</sequence>
<feature type="region of interest" description="Disordered" evidence="1">
    <location>
        <begin position="360"/>
        <end position="409"/>
    </location>
</feature>
<feature type="compositionally biased region" description="Polar residues" evidence="1">
    <location>
        <begin position="570"/>
        <end position="579"/>
    </location>
</feature>
<organism evidence="4">
    <name type="scientific">Rodentolepis nana</name>
    <name type="common">Dwarf tapeworm</name>
    <name type="synonym">Hymenolepis nana</name>
    <dbReference type="NCBI Taxonomy" id="102285"/>
    <lineage>
        <taxon>Eukaryota</taxon>
        <taxon>Metazoa</taxon>
        <taxon>Spiralia</taxon>
        <taxon>Lophotrochozoa</taxon>
        <taxon>Platyhelminthes</taxon>
        <taxon>Cestoda</taxon>
        <taxon>Eucestoda</taxon>
        <taxon>Cyclophyllidea</taxon>
        <taxon>Hymenolepididae</taxon>
        <taxon>Rodentolepis</taxon>
    </lineage>
</organism>
<name>A0A0R3TCW4_RODNA</name>
<reference evidence="2 3" key="2">
    <citation type="submission" date="2018-11" db="EMBL/GenBank/DDBJ databases">
        <authorList>
            <consortium name="Pathogen Informatics"/>
        </authorList>
    </citation>
    <scope>NUCLEOTIDE SEQUENCE [LARGE SCALE GENOMIC DNA]</scope>
</reference>
<gene>
    <name evidence="2" type="ORF">HNAJ_LOCUS4901</name>
</gene>
<dbReference type="WBParaSite" id="HNAJ_0000490301-mRNA-1">
    <property type="protein sequence ID" value="HNAJ_0000490301-mRNA-1"/>
    <property type="gene ID" value="HNAJ_0000490301"/>
</dbReference>
<dbReference type="Proteomes" id="UP000278807">
    <property type="component" value="Unassembled WGS sequence"/>
</dbReference>
<evidence type="ECO:0000313" key="3">
    <source>
        <dbReference type="Proteomes" id="UP000278807"/>
    </source>
</evidence>
<evidence type="ECO:0000313" key="2">
    <source>
        <dbReference type="EMBL" id="VDO00761.1"/>
    </source>
</evidence>
<feature type="compositionally biased region" description="Basic and acidic residues" evidence="1">
    <location>
        <begin position="426"/>
        <end position="435"/>
    </location>
</feature>
<keyword evidence="3" id="KW-1185">Reference proteome</keyword>
<feature type="region of interest" description="Disordered" evidence="1">
    <location>
        <begin position="61"/>
        <end position="131"/>
    </location>
</feature>
<dbReference type="OrthoDB" id="6265498at2759"/>
<protein>
    <submittedName>
        <fullName evidence="4">PAPA-1 domain-containing protein</fullName>
    </submittedName>
</protein>
<dbReference type="AlphaFoldDB" id="A0A0R3TCW4"/>
<feature type="region of interest" description="Disordered" evidence="1">
    <location>
        <begin position="426"/>
        <end position="453"/>
    </location>
</feature>
<dbReference type="EMBL" id="UZAE01003805">
    <property type="protein sequence ID" value="VDO00761.1"/>
    <property type="molecule type" value="Genomic_DNA"/>
</dbReference>
<feature type="compositionally biased region" description="Basic and acidic residues" evidence="1">
    <location>
        <begin position="389"/>
        <end position="400"/>
    </location>
</feature>
<feature type="compositionally biased region" description="Basic and acidic residues" evidence="1">
    <location>
        <begin position="110"/>
        <end position="120"/>
    </location>
</feature>
<feature type="region of interest" description="Disordered" evidence="1">
    <location>
        <begin position="533"/>
        <end position="615"/>
    </location>
</feature>
<feature type="region of interest" description="Disordered" evidence="1">
    <location>
        <begin position="1"/>
        <end position="35"/>
    </location>
</feature>
<feature type="compositionally biased region" description="Polar residues" evidence="1">
    <location>
        <begin position="374"/>
        <end position="387"/>
    </location>
</feature>
<proteinExistence type="predicted"/>